<dbReference type="InterPro" id="IPR029063">
    <property type="entry name" value="SAM-dependent_MTases_sf"/>
</dbReference>
<dbReference type="Pfam" id="PF13649">
    <property type="entry name" value="Methyltransf_25"/>
    <property type="match status" value="1"/>
</dbReference>
<evidence type="ECO:0000259" key="1">
    <source>
        <dbReference type="Pfam" id="PF13649"/>
    </source>
</evidence>
<evidence type="ECO:0000313" key="2">
    <source>
        <dbReference type="EMBL" id="SEV85983.1"/>
    </source>
</evidence>
<dbReference type="CDD" id="cd02440">
    <property type="entry name" value="AdoMet_MTases"/>
    <property type="match status" value="1"/>
</dbReference>
<accession>A0A1I0MCA8</accession>
<keyword evidence="2" id="KW-0808">Transferase</keyword>
<proteinExistence type="predicted"/>
<organism evidence="2 3">
    <name type="scientific">Prevotella aff. ruminicola Tc2-24</name>
    <dbReference type="NCBI Taxonomy" id="81582"/>
    <lineage>
        <taxon>Bacteria</taxon>
        <taxon>Pseudomonadati</taxon>
        <taxon>Bacteroidota</taxon>
        <taxon>Bacteroidia</taxon>
        <taxon>Bacteroidales</taxon>
        <taxon>Prevotellaceae</taxon>
        <taxon>Prevotella</taxon>
    </lineage>
</organism>
<feature type="domain" description="Methyltransferase" evidence="1">
    <location>
        <begin position="70"/>
        <end position="164"/>
    </location>
</feature>
<reference evidence="2 3" key="1">
    <citation type="submission" date="2016-10" db="EMBL/GenBank/DDBJ databases">
        <authorList>
            <person name="de Groot N.N."/>
        </authorList>
    </citation>
    <scope>NUCLEOTIDE SEQUENCE [LARGE SCALE GENOMIC DNA]</scope>
    <source>
        <strain evidence="2 3">TC2-24</strain>
    </source>
</reference>
<dbReference type="AlphaFoldDB" id="A0A1I0MCA8"/>
<name>A0A1I0MCA8_9BACT</name>
<dbReference type="GO" id="GO:0008168">
    <property type="term" value="F:methyltransferase activity"/>
    <property type="evidence" value="ECO:0007669"/>
    <property type="project" value="UniProtKB-KW"/>
</dbReference>
<evidence type="ECO:0000313" key="3">
    <source>
        <dbReference type="Proteomes" id="UP000199373"/>
    </source>
</evidence>
<gene>
    <name evidence="2" type="ORF">SAMN04487850_0538</name>
</gene>
<dbReference type="Gene3D" id="3.40.50.150">
    <property type="entry name" value="Vaccinia Virus protein VP39"/>
    <property type="match status" value="1"/>
</dbReference>
<dbReference type="GO" id="GO:0032259">
    <property type="term" value="P:methylation"/>
    <property type="evidence" value="ECO:0007669"/>
    <property type="project" value="UniProtKB-KW"/>
</dbReference>
<dbReference type="SUPFAM" id="SSF53335">
    <property type="entry name" value="S-adenosyl-L-methionine-dependent methyltransferases"/>
    <property type="match status" value="1"/>
</dbReference>
<sequence length="230" mass="26630">MTDQMKSSPQNKTTVQKAYRFSRHFYDDAITQGKWWSRLYFKLLWGGVDDNEIARRVLGWIPDDFAGRMLDVPVGTAVFTTEKYRRMRQADITCVDYSLDMLEQAEYRFRGTGVTHIKTMQGDVGALPFGDEAFDLILCMNGLHVFPDKEKAYAEILRTLRVGGELLACFYVAGERKSADWLAKTVMTRMGWFTPPFDTAGDVRQRLEPYYDILDFHVEGAMVYLRARKR</sequence>
<dbReference type="PANTHER" id="PTHR43591:SF24">
    <property type="entry name" value="2-METHOXY-6-POLYPRENYL-1,4-BENZOQUINOL METHYLASE, MITOCHONDRIAL"/>
    <property type="match status" value="1"/>
</dbReference>
<dbReference type="Proteomes" id="UP000199373">
    <property type="component" value="Unassembled WGS sequence"/>
</dbReference>
<dbReference type="RefSeq" id="WP_091914525.1">
    <property type="nucleotide sequence ID" value="NZ_FOIQ01000001.1"/>
</dbReference>
<dbReference type="PANTHER" id="PTHR43591">
    <property type="entry name" value="METHYLTRANSFERASE"/>
    <property type="match status" value="1"/>
</dbReference>
<keyword evidence="3" id="KW-1185">Reference proteome</keyword>
<dbReference type="InterPro" id="IPR041698">
    <property type="entry name" value="Methyltransf_25"/>
</dbReference>
<protein>
    <submittedName>
        <fullName evidence="2">Methyltransferase domain-containing protein</fullName>
    </submittedName>
</protein>
<dbReference type="EMBL" id="FOIQ01000001">
    <property type="protein sequence ID" value="SEV85983.1"/>
    <property type="molecule type" value="Genomic_DNA"/>
</dbReference>
<keyword evidence="2" id="KW-0489">Methyltransferase</keyword>